<dbReference type="STRING" id="1423959.SAMN05444407_102247"/>
<name>A0A1M6XWM8_9FLAO</name>
<reference evidence="4 5" key="1">
    <citation type="submission" date="2016-11" db="EMBL/GenBank/DDBJ databases">
        <authorList>
            <person name="Jaros S."/>
            <person name="Januszkiewicz K."/>
            <person name="Wedrychowicz H."/>
        </authorList>
    </citation>
    <scope>NUCLEOTIDE SEQUENCE [LARGE SCALE GENOMIC DNA]</scope>
    <source>
        <strain evidence="4 5">DSM 27621</strain>
    </source>
</reference>
<evidence type="ECO:0000259" key="3">
    <source>
        <dbReference type="Pfam" id="PF00171"/>
    </source>
</evidence>
<evidence type="ECO:0000256" key="2">
    <source>
        <dbReference type="SAM" id="Coils"/>
    </source>
</evidence>
<proteinExistence type="predicted"/>
<accession>A0A1M6XWM8</accession>
<evidence type="ECO:0000313" key="5">
    <source>
        <dbReference type="Proteomes" id="UP000184069"/>
    </source>
</evidence>
<dbReference type="Proteomes" id="UP000184069">
    <property type="component" value="Unassembled WGS sequence"/>
</dbReference>
<dbReference type="GO" id="GO:0016491">
    <property type="term" value="F:oxidoreductase activity"/>
    <property type="evidence" value="ECO:0007669"/>
    <property type="project" value="UniProtKB-KW"/>
</dbReference>
<organism evidence="4 5">
    <name type="scientific">Chryseobacterium contaminans</name>
    <dbReference type="NCBI Taxonomy" id="1423959"/>
    <lineage>
        <taxon>Bacteria</taxon>
        <taxon>Pseudomonadati</taxon>
        <taxon>Bacteroidota</taxon>
        <taxon>Flavobacteriia</taxon>
        <taxon>Flavobacteriales</taxon>
        <taxon>Weeksellaceae</taxon>
        <taxon>Chryseobacterium group</taxon>
        <taxon>Chryseobacterium</taxon>
    </lineage>
</organism>
<dbReference type="EMBL" id="FRBM01000002">
    <property type="protein sequence ID" value="SHL10263.1"/>
    <property type="molecule type" value="Genomic_DNA"/>
</dbReference>
<dbReference type="RefSeq" id="WP_073300096.1">
    <property type="nucleotide sequence ID" value="NZ_FRBM01000002.1"/>
</dbReference>
<evidence type="ECO:0000313" key="4">
    <source>
        <dbReference type="EMBL" id="SHL10263.1"/>
    </source>
</evidence>
<protein>
    <submittedName>
        <fullName evidence="4">Acyl-CoA reductase</fullName>
    </submittedName>
</protein>
<dbReference type="InterPro" id="IPR016162">
    <property type="entry name" value="Ald_DH_N"/>
</dbReference>
<dbReference type="InterPro" id="IPR016161">
    <property type="entry name" value="Ald_DH/histidinol_DH"/>
</dbReference>
<dbReference type="InterPro" id="IPR015590">
    <property type="entry name" value="Aldehyde_DH_dom"/>
</dbReference>
<evidence type="ECO:0000256" key="1">
    <source>
        <dbReference type="ARBA" id="ARBA00023002"/>
    </source>
</evidence>
<sequence>MRAQEAFDYLNPKSWAATSAVEKLTLLEEIQNNLDKYSEQLALADIKMKNDYIGTEIYTKAFGLAGTAGPVAGVLMASRHLYEKLANGEMLQPVSVRNLGDGNTAIQTWPIFPKDKIVAGKQKGYLYVKGEPKQINPLDKKAGIIAISGAGNYSSSVEMVKALFFENKAVIHKPHQNNVETDKIWAKIFQPLIDRKALVFIEPEEGRAMTGLDGLHAIYFTGSSGVAHAIQKNAKAPLISECGGNNPLLIIPGEKPWTDKEIAHQALQVVSVGKMNGGAVCGRVQTIITSKKWPQRQQFLDAVKKAISEDTYAVGTYYPGVEETKKAFLENQPTAEVLKVENGKYPTTDVVLIPNIQEDDYAVKNEAFCQIFSEIALDTENNVDDYLTKATIFCNEKLLGTLGCMIAVNNETMKKHEARIHQAINELNYGGIAINTIPPNIFMNAYLTWGGCNENQEDFISGVGNFGNAHNYEDVIKSVLIDDFNAQGMLMTNKSMMEHLFTNSTQFAIDNSWGNFAKMAGQMVYDGCKKKDF</sequence>
<dbReference type="AlphaFoldDB" id="A0A1M6XWM8"/>
<dbReference type="Pfam" id="PF00171">
    <property type="entry name" value="Aldedh"/>
    <property type="match status" value="1"/>
</dbReference>
<feature type="coiled-coil region" evidence="2">
    <location>
        <begin position="20"/>
        <end position="47"/>
    </location>
</feature>
<dbReference type="Gene3D" id="3.40.605.10">
    <property type="entry name" value="Aldehyde Dehydrogenase, Chain A, domain 1"/>
    <property type="match status" value="1"/>
</dbReference>
<feature type="domain" description="Aldehyde dehydrogenase" evidence="3">
    <location>
        <begin position="158"/>
        <end position="307"/>
    </location>
</feature>
<dbReference type="SUPFAM" id="SSF53720">
    <property type="entry name" value="ALDH-like"/>
    <property type="match status" value="1"/>
</dbReference>
<keyword evidence="2" id="KW-0175">Coiled coil</keyword>
<keyword evidence="1" id="KW-0560">Oxidoreductase</keyword>
<gene>
    <name evidence="4" type="ORF">SAMN05444407_102247</name>
</gene>